<sequence length="132" mass="13792">MSVLLSPRSSIGCALEAARDRLQAVADLAGGSLKREPAYPGWAPQPSSPLLELTRRKLGEICGGREPSVLAIHAGLECGILLEKCPTLKEAVSFGPTITGAHSPDEALEVATVKPFFDTLMAVLAELATAKA</sequence>
<gene>
    <name evidence="1" type="ORF">SELO1098_LOCUS29912</name>
</gene>
<dbReference type="PANTHER" id="PTHR43501">
    <property type="entry name" value="CYTOSOL NON-SPECIFIC DIPEPTIDASE"/>
    <property type="match status" value="1"/>
</dbReference>
<evidence type="ECO:0008006" key="2">
    <source>
        <dbReference type="Google" id="ProtNLM"/>
    </source>
</evidence>
<accession>A0A7S3HPJ9</accession>
<dbReference type="InterPro" id="IPR001160">
    <property type="entry name" value="Peptidase_M20C"/>
</dbReference>
<protein>
    <recommendedName>
        <fullName evidence="2">Aminoacyl-histidine dipeptidase</fullName>
    </recommendedName>
</protein>
<dbReference type="GO" id="GO:0006508">
    <property type="term" value="P:proteolysis"/>
    <property type="evidence" value="ECO:0007669"/>
    <property type="project" value="InterPro"/>
</dbReference>
<name>A0A7S3HPJ9_9STRA</name>
<dbReference type="AlphaFoldDB" id="A0A7S3HPJ9"/>
<organism evidence="1">
    <name type="scientific">Spumella elongata</name>
    <dbReference type="NCBI Taxonomy" id="89044"/>
    <lineage>
        <taxon>Eukaryota</taxon>
        <taxon>Sar</taxon>
        <taxon>Stramenopiles</taxon>
        <taxon>Ochrophyta</taxon>
        <taxon>Chrysophyceae</taxon>
        <taxon>Chromulinales</taxon>
        <taxon>Chromulinaceae</taxon>
        <taxon>Spumella</taxon>
    </lineage>
</organism>
<dbReference type="Gene3D" id="3.40.630.10">
    <property type="entry name" value="Zn peptidases"/>
    <property type="match status" value="1"/>
</dbReference>
<proteinExistence type="predicted"/>
<dbReference type="PANTHER" id="PTHR43501:SF1">
    <property type="entry name" value="CYTOSOL NON-SPECIFIC DIPEPTIDASE"/>
    <property type="match status" value="1"/>
</dbReference>
<dbReference type="GO" id="GO:0005829">
    <property type="term" value="C:cytosol"/>
    <property type="evidence" value="ECO:0007669"/>
    <property type="project" value="TreeGrafter"/>
</dbReference>
<evidence type="ECO:0000313" key="1">
    <source>
        <dbReference type="EMBL" id="CAE0301056.1"/>
    </source>
</evidence>
<dbReference type="SUPFAM" id="SSF53187">
    <property type="entry name" value="Zn-dependent exopeptidases"/>
    <property type="match status" value="1"/>
</dbReference>
<reference evidence="1" key="1">
    <citation type="submission" date="2021-01" db="EMBL/GenBank/DDBJ databases">
        <authorList>
            <person name="Corre E."/>
            <person name="Pelletier E."/>
            <person name="Niang G."/>
            <person name="Scheremetjew M."/>
            <person name="Finn R."/>
            <person name="Kale V."/>
            <person name="Holt S."/>
            <person name="Cochrane G."/>
            <person name="Meng A."/>
            <person name="Brown T."/>
            <person name="Cohen L."/>
        </authorList>
    </citation>
    <scope>NUCLEOTIDE SEQUENCE</scope>
    <source>
        <strain evidence="1">CCAP 955/1</strain>
    </source>
</reference>
<dbReference type="GO" id="GO:0070573">
    <property type="term" value="F:metallodipeptidase activity"/>
    <property type="evidence" value="ECO:0007669"/>
    <property type="project" value="TreeGrafter"/>
</dbReference>
<dbReference type="EMBL" id="HBIC01058281">
    <property type="protein sequence ID" value="CAE0301056.1"/>
    <property type="molecule type" value="Transcribed_RNA"/>
</dbReference>
<dbReference type="FunFam" id="3.40.630.10:FF:000018">
    <property type="entry name" value="Aminoacyl-histidine dipeptidase PepD"/>
    <property type="match status" value="1"/>
</dbReference>